<dbReference type="AlphaFoldDB" id="A0A6V7WXL8"/>
<evidence type="ECO:0000313" key="2">
    <source>
        <dbReference type="Proteomes" id="UP000580250"/>
    </source>
</evidence>
<evidence type="ECO:0000313" key="1">
    <source>
        <dbReference type="EMBL" id="CAD2191487.1"/>
    </source>
</evidence>
<name>A0A6V7WXL8_MELEN</name>
<accession>A0A6V7WXL8</accession>
<organism evidence="1 2">
    <name type="scientific">Meloidogyne enterolobii</name>
    <name type="common">Root-knot nematode worm</name>
    <name type="synonym">Meloidogyne mayaguensis</name>
    <dbReference type="NCBI Taxonomy" id="390850"/>
    <lineage>
        <taxon>Eukaryota</taxon>
        <taxon>Metazoa</taxon>
        <taxon>Ecdysozoa</taxon>
        <taxon>Nematoda</taxon>
        <taxon>Chromadorea</taxon>
        <taxon>Rhabditida</taxon>
        <taxon>Tylenchina</taxon>
        <taxon>Tylenchomorpha</taxon>
        <taxon>Tylenchoidea</taxon>
        <taxon>Meloidogynidae</taxon>
        <taxon>Meloidogyninae</taxon>
        <taxon>Meloidogyne</taxon>
    </lineage>
</organism>
<dbReference type="Proteomes" id="UP000580250">
    <property type="component" value="Unassembled WGS sequence"/>
</dbReference>
<proteinExistence type="predicted"/>
<gene>
    <name evidence="1" type="ORF">MENT_LOCUS44324</name>
</gene>
<sequence length="66" mass="8003">MAVYNLLKFRQKRKNWKELFKLQPKWPSYEKRNVMEKPFCHILSKLGPTTSSRVEPINEDNNRIIL</sequence>
<dbReference type="EMBL" id="CAJEWN010000882">
    <property type="protein sequence ID" value="CAD2191487.1"/>
    <property type="molecule type" value="Genomic_DNA"/>
</dbReference>
<protein>
    <submittedName>
        <fullName evidence="1">Uncharacterized protein</fullName>
    </submittedName>
</protein>
<reference evidence="1 2" key="1">
    <citation type="submission" date="2020-08" db="EMBL/GenBank/DDBJ databases">
        <authorList>
            <person name="Koutsovoulos G."/>
            <person name="Danchin GJ E."/>
        </authorList>
    </citation>
    <scope>NUCLEOTIDE SEQUENCE [LARGE SCALE GENOMIC DNA]</scope>
</reference>
<comment type="caution">
    <text evidence="1">The sequence shown here is derived from an EMBL/GenBank/DDBJ whole genome shotgun (WGS) entry which is preliminary data.</text>
</comment>